<reference evidence="2 3" key="1">
    <citation type="journal article" date="2018" name="MBio">
        <title>Comparative Genomics Reveals the Core Gene Toolbox for the Fungus-Insect Symbiosis.</title>
        <authorList>
            <person name="Wang Y."/>
            <person name="Stata M."/>
            <person name="Wang W."/>
            <person name="Stajich J.E."/>
            <person name="White M.M."/>
            <person name="Moncalvo J.M."/>
        </authorList>
    </citation>
    <scope>NUCLEOTIDE SEQUENCE [LARGE SCALE GENOMIC DNA]</scope>
    <source>
        <strain evidence="2 3">SWE-8-4</strain>
    </source>
</reference>
<evidence type="ECO:0000256" key="1">
    <source>
        <dbReference type="SAM" id="MobiDB-lite"/>
    </source>
</evidence>
<protein>
    <submittedName>
        <fullName evidence="2">Uncharacterized protein</fullName>
    </submittedName>
</protein>
<feature type="compositionally biased region" description="Polar residues" evidence="1">
    <location>
        <begin position="88"/>
        <end position="104"/>
    </location>
</feature>
<evidence type="ECO:0000313" key="2">
    <source>
        <dbReference type="EMBL" id="PVU94847.1"/>
    </source>
</evidence>
<feature type="region of interest" description="Disordered" evidence="1">
    <location>
        <begin position="69"/>
        <end position="121"/>
    </location>
</feature>
<keyword evidence="3" id="KW-1185">Reference proteome</keyword>
<dbReference type="Proteomes" id="UP000245383">
    <property type="component" value="Unassembled WGS sequence"/>
</dbReference>
<dbReference type="AlphaFoldDB" id="A0A2T9YR94"/>
<name>A0A2T9YR94_9FUNG</name>
<accession>A0A2T9YR94</accession>
<evidence type="ECO:0000313" key="3">
    <source>
        <dbReference type="Proteomes" id="UP000245383"/>
    </source>
</evidence>
<gene>
    <name evidence="2" type="ORF">BB561_002207</name>
</gene>
<dbReference type="OrthoDB" id="10575092at2759"/>
<sequence>MTDSSNGMVSINRNIQETEHNIWPIRRGSICNKTEQEAAQILQLVPGQSISRNQRTEPLLVAMEQPLLFTGKDNNDNNNTNMEVCDLVSNSGKNQNSSAHTNTGIRDYSRPKKRQISSTQE</sequence>
<dbReference type="STRING" id="133385.A0A2T9YR94"/>
<comment type="caution">
    <text evidence="2">The sequence shown here is derived from an EMBL/GenBank/DDBJ whole genome shotgun (WGS) entry which is preliminary data.</text>
</comment>
<dbReference type="EMBL" id="MBFR01000072">
    <property type="protein sequence ID" value="PVU94847.1"/>
    <property type="molecule type" value="Genomic_DNA"/>
</dbReference>
<organism evidence="2 3">
    <name type="scientific">Smittium simulii</name>
    <dbReference type="NCBI Taxonomy" id="133385"/>
    <lineage>
        <taxon>Eukaryota</taxon>
        <taxon>Fungi</taxon>
        <taxon>Fungi incertae sedis</taxon>
        <taxon>Zoopagomycota</taxon>
        <taxon>Kickxellomycotina</taxon>
        <taxon>Harpellomycetes</taxon>
        <taxon>Harpellales</taxon>
        <taxon>Legeriomycetaceae</taxon>
        <taxon>Smittium</taxon>
    </lineage>
</organism>
<proteinExistence type="predicted"/>